<keyword evidence="1" id="KW-1133">Transmembrane helix</keyword>
<evidence type="ECO:0000313" key="2">
    <source>
        <dbReference type="EMBL" id="KAF0693042.1"/>
    </source>
</evidence>
<dbReference type="EMBL" id="CAADRA010005796">
    <property type="protein sequence ID" value="VFT92723.1"/>
    <property type="molecule type" value="Genomic_DNA"/>
</dbReference>
<dbReference type="Pfam" id="PF04749">
    <property type="entry name" value="PLAC8"/>
    <property type="match status" value="1"/>
</dbReference>
<accession>A0A485L4U7</accession>
<feature type="transmembrane region" description="Helical" evidence="1">
    <location>
        <begin position="67"/>
        <end position="92"/>
    </location>
</feature>
<dbReference type="OrthoDB" id="78561at2759"/>
<dbReference type="InterPro" id="IPR006461">
    <property type="entry name" value="PLAC_motif_containing"/>
</dbReference>
<dbReference type="AlphaFoldDB" id="A0A485L4U7"/>
<dbReference type="NCBIfam" id="TIGR01571">
    <property type="entry name" value="A_thal_Cys_rich"/>
    <property type="match status" value="1"/>
</dbReference>
<keyword evidence="1" id="KW-0472">Membrane</keyword>
<sequence length="165" mass="17365">MEPEPVAIVGAPDVKVIVDEPPLQVGAWKASLFSCCDSCVPNCLCSTFCPCITLGQIVARLGVGDCFVTAAATFLLSLTGFGAIFVWLYLWYIRSKFRAFFSIPGSCCGDCCATLICGCCVRAQLATHAGSYTHGRCTMSAKSTLPGYNFLAAGATPLAVPDSKV</sequence>
<evidence type="ECO:0000256" key="1">
    <source>
        <dbReference type="SAM" id="Phobius"/>
    </source>
</evidence>
<dbReference type="Proteomes" id="UP000332933">
    <property type="component" value="Unassembled WGS sequence"/>
</dbReference>
<dbReference type="EMBL" id="VJMH01005775">
    <property type="protein sequence ID" value="KAF0693042.1"/>
    <property type="molecule type" value="Genomic_DNA"/>
</dbReference>
<dbReference type="PANTHER" id="PTHR15907">
    <property type="entry name" value="DUF614 FAMILY PROTEIN-RELATED"/>
    <property type="match status" value="1"/>
</dbReference>
<proteinExistence type="predicted"/>
<keyword evidence="4" id="KW-1185">Reference proteome</keyword>
<reference evidence="2" key="2">
    <citation type="submission" date="2019-06" db="EMBL/GenBank/DDBJ databases">
        <title>Genomics analysis of Aphanomyces spp. identifies a new class of oomycete effector associated with host adaptation.</title>
        <authorList>
            <person name="Gaulin E."/>
        </authorList>
    </citation>
    <scope>NUCLEOTIDE SEQUENCE</scope>
    <source>
        <strain evidence="2">CBS 578.67</strain>
    </source>
</reference>
<protein>
    <submittedName>
        <fullName evidence="3">Aste57867_15937 protein</fullName>
    </submittedName>
</protein>
<gene>
    <name evidence="3" type="primary">Aste57867_15937</name>
    <name evidence="2" type="ORF">As57867_015881</name>
    <name evidence="3" type="ORF">ASTE57867_15937</name>
</gene>
<reference evidence="3 4" key="1">
    <citation type="submission" date="2019-03" db="EMBL/GenBank/DDBJ databases">
        <authorList>
            <person name="Gaulin E."/>
            <person name="Dumas B."/>
        </authorList>
    </citation>
    <scope>NUCLEOTIDE SEQUENCE [LARGE SCALE GENOMIC DNA]</scope>
    <source>
        <strain evidence="3">CBS 568.67</strain>
    </source>
</reference>
<evidence type="ECO:0000313" key="4">
    <source>
        <dbReference type="Proteomes" id="UP000332933"/>
    </source>
</evidence>
<organism evidence="3 4">
    <name type="scientific">Aphanomyces stellatus</name>
    <dbReference type="NCBI Taxonomy" id="120398"/>
    <lineage>
        <taxon>Eukaryota</taxon>
        <taxon>Sar</taxon>
        <taxon>Stramenopiles</taxon>
        <taxon>Oomycota</taxon>
        <taxon>Saprolegniomycetes</taxon>
        <taxon>Saprolegniales</taxon>
        <taxon>Verrucalvaceae</taxon>
        <taxon>Aphanomyces</taxon>
    </lineage>
</organism>
<evidence type="ECO:0000313" key="3">
    <source>
        <dbReference type="EMBL" id="VFT92723.1"/>
    </source>
</evidence>
<name>A0A485L4U7_9STRA</name>
<keyword evidence="1" id="KW-0812">Transmembrane</keyword>